<reference evidence="2" key="1">
    <citation type="submission" date="2022-11" db="UniProtKB">
        <authorList>
            <consortium name="WormBaseParasite"/>
        </authorList>
    </citation>
    <scope>IDENTIFICATION</scope>
</reference>
<evidence type="ECO:0000313" key="2">
    <source>
        <dbReference type="WBParaSite" id="JU765_v2.g17977.t1"/>
    </source>
</evidence>
<organism evidence="1 2">
    <name type="scientific">Panagrolaimus sp. JU765</name>
    <dbReference type="NCBI Taxonomy" id="591449"/>
    <lineage>
        <taxon>Eukaryota</taxon>
        <taxon>Metazoa</taxon>
        <taxon>Ecdysozoa</taxon>
        <taxon>Nematoda</taxon>
        <taxon>Chromadorea</taxon>
        <taxon>Rhabditida</taxon>
        <taxon>Tylenchina</taxon>
        <taxon>Panagrolaimomorpha</taxon>
        <taxon>Panagrolaimoidea</taxon>
        <taxon>Panagrolaimidae</taxon>
        <taxon>Panagrolaimus</taxon>
    </lineage>
</organism>
<dbReference type="Proteomes" id="UP000887576">
    <property type="component" value="Unplaced"/>
</dbReference>
<sequence>MMFLLIYVSYLLLTVSEAFNETWDLDEPCQIYIQRFAEAQANMVRCATNYTSPPKVCTNCIDQFIAFKQMEYDSHHLDNVTSLDNTTCSNVIYGNYLMSYSWEISNSLTKNIWEKSRCSSCLEINWDFMNRNSSINYDEKTIQFQESLFEWRDCVTNYSDTLVGGNSSTICQSCEAPYDKLFEFYWKIYTDPGVEFCIDVETTMNDTMHIWHNVWKCPDDTKNDRHKDIWMLGGTVITFAIILTMFYGGSYVQTERAQENLIRYSRIDAPRGQRSRLVSSSSFYSSPGTSVFTTASGSAHSQG</sequence>
<name>A0AC34QNF9_9BILA</name>
<evidence type="ECO:0000313" key="1">
    <source>
        <dbReference type="Proteomes" id="UP000887576"/>
    </source>
</evidence>
<dbReference type="WBParaSite" id="JU765_v2.g17977.t1">
    <property type="protein sequence ID" value="JU765_v2.g17977.t1"/>
    <property type="gene ID" value="JU765_v2.g17977"/>
</dbReference>
<accession>A0AC34QNF9</accession>
<protein>
    <submittedName>
        <fullName evidence="2">Osteopetrosis associated transmembrane protein</fullName>
    </submittedName>
</protein>
<proteinExistence type="predicted"/>